<feature type="modified residue" description="4-aspartylphosphate" evidence="15">
    <location>
        <position position="1543"/>
    </location>
</feature>
<dbReference type="PRINTS" id="PR00344">
    <property type="entry name" value="BCTRLSENSOR"/>
</dbReference>
<dbReference type="PROSITE" id="PS50109">
    <property type="entry name" value="HIS_KIN"/>
    <property type="match status" value="1"/>
</dbReference>
<evidence type="ECO:0000256" key="15">
    <source>
        <dbReference type="PROSITE-ProRule" id="PRU00169"/>
    </source>
</evidence>
<dbReference type="SMART" id="SM00065">
    <property type="entry name" value="GAF"/>
    <property type="match status" value="1"/>
</dbReference>
<dbReference type="SMART" id="SM00091">
    <property type="entry name" value="PAS"/>
    <property type="match status" value="6"/>
</dbReference>
<dbReference type="PROSITE" id="PS50113">
    <property type="entry name" value="PAC"/>
    <property type="match status" value="2"/>
</dbReference>
<dbReference type="InterPro" id="IPR035965">
    <property type="entry name" value="PAS-like_dom_sf"/>
</dbReference>
<dbReference type="SUPFAM" id="SSF55785">
    <property type="entry name" value="PYP-like sensor domain (PAS domain)"/>
    <property type="match status" value="6"/>
</dbReference>
<evidence type="ECO:0000259" key="18">
    <source>
        <dbReference type="PROSITE" id="PS50112"/>
    </source>
</evidence>
<keyword evidence="13" id="KW-0472">Membrane</keyword>
<dbReference type="Gene3D" id="3.30.565.10">
    <property type="entry name" value="Histidine kinase-like ATPase, C-terminal domain"/>
    <property type="match status" value="1"/>
</dbReference>
<evidence type="ECO:0000259" key="16">
    <source>
        <dbReference type="PROSITE" id="PS50109"/>
    </source>
</evidence>
<dbReference type="SUPFAM" id="SSF47384">
    <property type="entry name" value="Homodimeric domain of signal transducing histidine kinase"/>
    <property type="match status" value="1"/>
</dbReference>
<evidence type="ECO:0000313" key="21">
    <source>
        <dbReference type="EMBL" id="MFD2247215.1"/>
    </source>
</evidence>
<dbReference type="SUPFAM" id="SSF55781">
    <property type="entry name" value="GAF domain-like"/>
    <property type="match status" value="2"/>
</dbReference>
<evidence type="ECO:0000256" key="5">
    <source>
        <dbReference type="ARBA" id="ARBA00022553"/>
    </source>
</evidence>
<dbReference type="SMART" id="SM00073">
    <property type="entry name" value="HPT"/>
    <property type="match status" value="1"/>
</dbReference>
<dbReference type="InterPro" id="IPR003018">
    <property type="entry name" value="GAF"/>
</dbReference>
<keyword evidence="7" id="KW-0812">Transmembrane</keyword>
<dbReference type="SUPFAM" id="SSF55874">
    <property type="entry name" value="ATPase domain of HSP90 chaperone/DNA topoisomerase II/histidine kinase"/>
    <property type="match status" value="1"/>
</dbReference>
<comment type="catalytic activity">
    <reaction evidence="1">
        <text>ATP + protein L-histidine = ADP + protein N-phospho-L-histidine.</text>
        <dbReference type="EC" id="2.7.13.3"/>
    </reaction>
</comment>
<evidence type="ECO:0000256" key="14">
    <source>
        <dbReference type="PROSITE-ProRule" id="PRU00110"/>
    </source>
</evidence>
<evidence type="ECO:0000313" key="22">
    <source>
        <dbReference type="Proteomes" id="UP001597374"/>
    </source>
</evidence>
<dbReference type="Pfam" id="PF02518">
    <property type="entry name" value="HATPase_c"/>
    <property type="match status" value="1"/>
</dbReference>
<evidence type="ECO:0000256" key="3">
    <source>
        <dbReference type="ARBA" id="ARBA00012438"/>
    </source>
</evidence>
<dbReference type="InterPro" id="IPR011006">
    <property type="entry name" value="CheY-like_superfamily"/>
</dbReference>
<dbReference type="Gene3D" id="3.40.50.2300">
    <property type="match status" value="1"/>
</dbReference>
<dbReference type="InterPro" id="IPR003661">
    <property type="entry name" value="HisK_dim/P_dom"/>
</dbReference>
<keyword evidence="11" id="KW-1133">Transmembrane helix</keyword>
<evidence type="ECO:0000256" key="8">
    <source>
        <dbReference type="ARBA" id="ARBA00022741"/>
    </source>
</evidence>
<sequence>MPYIPTRQPAEQLTTQANSLLQVLAQVFMPANGLLIALPSGQVLAANAQSINYLPSDTTVSKLNIRELLELQAIEDYDAFLNKLQDRKKVYGELPALKNSLKVSCRYTCQLMHFQDQSFICMDLSAADQLMLQEAVALDSYHDVFENSTEPLFILDRFGNFIDLNRSSLKLIGQQKELIVGMSISRSFGLSLFERIALRNQLQKAMNGDPQKFEWWLHEQNQELLPVEISLQKGTFNGEDVIFGSAKNLFEAVGAERNVRFRNHQLEFVNNLITNLSASGGKNEVLKYTLDELLEKSDVIGGCVYTYTPATGTAELLYTAGSVADTTLPADLLLPVRVTEQLLTDEKRKAVTELNTILQQKFQRSLTVVPVSTDQELLALLVVWSNNDTRITQSFLSLLDFIGTALGNYISRQELSQQLSYSEDKYKALFEASYEAILLFRDGKVVDCNERALQFFRCKREDLVGNTPIEFSPEFQPDGMRSTEKVGLLMKQILETGVPISFEWQNRRKDGTLFFAEINLNRVLIDGKYHVHAFKRDITQRKLAQSAQQRQLVLEQSMEQFRNFLEKVNLIYYSIDTKGRITYANDYFLNYVEYTEEEVVGKDFYEMLVPEKDREMRRLDFLKSLENKQHSPYYERDVVTKSGQLKTMRWNCMFEYNTDGEIIGVTSVGKDMTDKRIAMEALKDNKIRLQDLFDNAHDLIQNISVDNKFIFVNKAWKDRLGYTDHDIESLTLNDIVHPYYKAKLIYQLRNLYKGENVNKIETVFLTKAGKPVHLIGSITCSWQDGRPVATRAILHDITDRIKAERLQKVYYSIANLAISSKDLNSLYSAIHRELSKIIETRNIYIALCDKDRTHLNFVYLVDQFSDRSSKTHLKRPFSVGLSEYIIETGKPLYMQKADLLELSRKQNFSIQGAMPEVILCSPLAIGDRIIGVITLQDYQNPDAYVHTDIEILHFISNQVALAIERKRNEEQINTQNARLNAIFESGSHQMWSLNRNNELTSFNRNFANAFTERTGSTLQPFTHLFEDNMLPTHEGSADFWREKYNRAFAGQPQHFEVQLNYHEGWHEVYLNPIFLEDGSFDEISGIALDITDKKKSQLALSQSEEKFRHIFESFQDVYYRTTLDGRLELISPSVYNLLGYREEEVVGSQSNDFYVNPENRKLLKERVMAEKSIRDYEVEMICKDGTHKTVVLDSRLVTDEKGKPVYLEGVLRDVSELKRTQVALLKAKEEAENLLKVKTQFLANMSHELRTPMNGIIGMIDLLSQISNDEEQREYIDTLRKSSDALLAILNDILDLSKIQAGKLVISNNGIDLHDTLGKIHSLFANRAQQKDLTFTYSVTPDTPRYIQTDETRFLQILSNLTSNAIKFTNAGDVSILVDSTCLNKKGDYMLHVRVKDSGIGITPEDQQLLFTDFTQLDNSSTKTFGGTGLGLAISKQLAHLLGGDIGVDSTPGEGSTFWFNIRVRKANGQEVEEQLQRQSLQNAEVEVLENSPYVLLVDDNQINQKVAQKLLERLGCRMDIASNGFEAIALATTNKYNIIFMDIQMPEMDGITATGHIKEKLGDACPPIVAMTAYSMKDDADKFMSQGMDDYVSKPVKSSDLFAVISKWEEKSWYAQPEEAPAAEEINAPEPAAQSIIDEQVMEQLKMIGGDAFTQQLYTEFEEEAGQLLEEAKKDLKAQQYTSILSTLHQLKGTGFTLGINPLAELAKQLEHDIKQDRLESVDENFSKLLEQYELYRKAYKELII</sequence>
<keyword evidence="5 15" id="KW-0597">Phosphoprotein</keyword>
<dbReference type="InterPro" id="IPR001789">
    <property type="entry name" value="Sig_transdc_resp-reg_receiver"/>
</dbReference>
<dbReference type="CDD" id="cd17546">
    <property type="entry name" value="REC_hyHK_CKI1_RcsC-like"/>
    <property type="match status" value="1"/>
</dbReference>
<dbReference type="Gene3D" id="1.20.120.160">
    <property type="entry name" value="HPT domain"/>
    <property type="match status" value="1"/>
</dbReference>
<dbReference type="InterPro" id="IPR000014">
    <property type="entry name" value="PAS"/>
</dbReference>
<keyword evidence="22" id="KW-1185">Reference proteome</keyword>
<keyword evidence="10" id="KW-0067">ATP-binding</keyword>
<dbReference type="InterPro" id="IPR029016">
    <property type="entry name" value="GAF-like_dom_sf"/>
</dbReference>
<evidence type="ECO:0000256" key="11">
    <source>
        <dbReference type="ARBA" id="ARBA00022989"/>
    </source>
</evidence>
<evidence type="ECO:0000256" key="7">
    <source>
        <dbReference type="ARBA" id="ARBA00022692"/>
    </source>
</evidence>
<dbReference type="Pfam" id="PF13188">
    <property type="entry name" value="PAS_8"/>
    <property type="match status" value="1"/>
</dbReference>
<dbReference type="Pfam" id="PF01627">
    <property type="entry name" value="Hpt"/>
    <property type="match status" value="1"/>
</dbReference>
<dbReference type="RefSeq" id="WP_250430151.1">
    <property type="nucleotide sequence ID" value="NZ_JALPRR010000003.1"/>
</dbReference>
<evidence type="ECO:0000256" key="13">
    <source>
        <dbReference type="ARBA" id="ARBA00023136"/>
    </source>
</evidence>
<protein>
    <recommendedName>
        <fullName evidence="3">histidine kinase</fullName>
        <ecNumber evidence="3">2.7.13.3</ecNumber>
    </recommendedName>
</protein>
<evidence type="ECO:0000259" key="17">
    <source>
        <dbReference type="PROSITE" id="PS50110"/>
    </source>
</evidence>
<comment type="caution">
    <text evidence="21">The sequence shown here is derived from an EMBL/GenBank/DDBJ whole genome shotgun (WGS) entry which is preliminary data.</text>
</comment>
<dbReference type="Proteomes" id="UP001597374">
    <property type="component" value="Unassembled WGS sequence"/>
</dbReference>
<dbReference type="PROSITE" id="PS50110">
    <property type="entry name" value="RESPONSE_REGULATORY"/>
    <property type="match status" value="1"/>
</dbReference>
<organism evidence="21 22">
    <name type="scientific">Pontibacter ruber</name>
    <dbReference type="NCBI Taxonomy" id="1343895"/>
    <lineage>
        <taxon>Bacteria</taxon>
        <taxon>Pseudomonadati</taxon>
        <taxon>Bacteroidota</taxon>
        <taxon>Cytophagia</taxon>
        <taxon>Cytophagales</taxon>
        <taxon>Hymenobacteraceae</taxon>
        <taxon>Pontibacter</taxon>
    </lineage>
</organism>
<evidence type="ECO:0000256" key="1">
    <source>
        <dbReference type="ARBA" id="ARBA00000085"/>
    </source>
</evidence>
<dbReference type="InterPro" id="IPR008207">
    <property type="entry name" value="Sig_transdc_His_kin_Hpt_dom"/>
</dbReference>
<dbReference type="Pfam" id="PF00072">
    <property type="entry name" value="Response_reg"/>
    <property type="match status" value="1"/>
</dbReference>
<dbReference type="PANTHER" id="PTHR45339">
    <property type="entry name" value="HYBRID SIGNAL TRANSDUCTION HISTIDINE KINASE J"/>
    <property type="match status" value="1"/>
</dbReference>
<keyword evidence="4" id="KW-1003">Cell membrane</keyword>
<dbReference type="SUPFAM" id="SSF47226">
    <property type="entry name" value="Histidine-containing phosphotransfer domain, HPT domain"/>
    <property type="match status" value="1"/>
</dbReference>
<dbReference type="Pfam" id="PF00512">
    <property type="entry name" value="HisKA"/>
    <property type="match status" value="1"/>
</dbReference>
<feature type="domain" description="Histidine kinase" evidence="16">
    <location>
        <begin position="1244"/>
        <end position="1466"/>
    </location>
</feature>
<dbReference type="NCBIfam" id="TIGR00229">
    <property type="entry name" value="sensory_box"/>
    <property type="match status" value="5"/>
</dbReference>
<dbReference type="SMART" id="SM00388">
    <property type="entry name" value="HisKA"/>
    <property type="match status" value="1"/>
</dbReference>
<keyword evidence="12" id="KW-0902">Two-component regulatory system</keyword>
<evidence type="ECO:0000256" key="9">
    <source>
        <dbReference type="ARBA" id="ARBA00022777"/>
    </source>
</evidence>
<gene>
    <name evidence="21" type="ORF">ACFSKP_13185</name>
</gene>
<dbReference type="InterPro" id="IPR036641">
    <property type="entry name" value="HPT_dom_sf"/>
</dbReference>
<dbReference type="Pfam" id="PF13426">
    <property type="entry name" value="PAS_9"/>
    <property type="match status" value="4"/>
</dbReference>
<accession>A0ABW5CYT3</accession>
<keyword evidence="6" id="KW-0808">Transferase</keyword>
<evidence type="ECO:0000256" key="6">
    <source>
        <dbReference type="ARBA" id="ARBA00022679"/>
    </source>
</evidence>
<dbReference type="CDD" id="cd00088">
    <property type="entry name" value="HPT"/>
    <property type="match status" value="1"/>
</dbReference>
<dbReference type="PROSITE" id="PS50894">
    <property type="entry name" value="HPT"/>
    <property type="match status" value="1"/>
</dbReference>
<feature type="domain" description="PAS" evidence="18">
    <location>
        <begin position="137"/>
        <end position="209"/>
    </location>
</feature>
<evidence type="ECO:0000256" key="4">
    <source>
        <dbReference type="ARBA" id="ARBA00022475"/>
    </source>
</evidence>
<keyword evidence="8" id="KW-0547">Nucleotide-binding</keyword>
<feature type="domain" description="Response regulatory" evidence="17">
    <location>
        <begin position="1494"/>
        <end position="1610"/>
    </location>
</feature>
<dbReference type="InterPro" id="IPR004358">
    <property type="entry name" value="Sig_transdc_His_kin-like_C"/>
</dbReference>
<feature type="domain" description="HPt" evidence="20">
    <location>
        <begin position="1651"/>
        <end position="1744"/>
    </location>
</feature>
<dbReference type="EMBL" id="JBHUIM010000002">
    <property type="protein sequence ID" value="MFD2247215.1"/>
    <property type="molecule type" value="Genomic_DNA"/>
</dbReference>
<dbReference type="CDD" id="cd16922">
    <property type="entry name" value="HATPase_EvgS-ArcB-TorS-like"/>
    <property type="match status" value="1"/>
</dbReference>
<feature type="domain" description="PAS" evidence="18">
    <location>
        <begin position="1103"/>
        <end position="1176"/>
    </location>
</feature>
<evidence type="ECO:0000259" key="20">
    <source>
        <dbReference type="PROSITE" id="PS50894"/>
    </source>
</evidence>
<dbReference type="SMART" id="SM00387">
    <property type="entry name" value="HATPase_c"/>
    <property type="match status" value="1"/>
</dbReference>
<evidence type="ECO:0000256" key="10">
    <source>
        <dbReference type="ARBA" id="ARBA00022840"/>
    </source>
</evidence>
<feature type="domain" description="PAC" evidence="19">
    <location>
        <begin position="1174"/>
        <end position="1226"/>
    </location>
</feature>
<feature type="domain" description="PAC" evidence="19">
    <location>
        <begin position="632"/>
        <end position="684"/>
    </location>
</feature>
<feature type="domain" description="PAS" evidence="18">
    <location>
        <begin position="685"/>
        <end position="755"/>
    </location>
</feature>
<comment type="subcellular location">
    <subcellularLocation>
        <location evidence="2">Cell membrane</location>
        <topology evidence="2">Multi-pass membrane protein</topology>
    </subcellularLocation>
</comment>
<dbReference type="CDD" id="cd00082">
    <property type="entry name" value="HisKA"/>
    <property type="match status" value="1"/>
</dbReference>
<feature type="modified residue" description="Phosphohistidine" evidence="14">
    <location>
        <position position="1690"/>
    </location>
</feature>
<dbReference type="Gene3D" id="3.30.450.40">
    <property type="match status" value="2"/>
</dbReference>
<dbReference type="SMART" id="SM00448">
    <property type="entry name" value="REC"/>
    <property type="match status" value="1"/>
</dbReference>
<dbReference type="Gene3D" id="3.30.450.20">
    <property type="entry name" value="PAS domain"/>
    <property type="match status" value="6"/>
</dbReference>
<dbReference type="SMART" id="SM00086">
    <property type="entry name" value="PAC"/>
    <property type="match status" value="5"/>
</dbReference>
<proteinExistence type="predicted"/>
<dbReference type="EC" id="2.7.13.3" evidence="3"/>
<dbReference type="PROSITE" id="PS50112">
    <property type="entry name" value="PAS"/>
    <property type="match status" value="4"/>
</dbReference>
<dbReference type="PANTHER" id="PTHR45339:SF1">
    <property type="entry name" value="HYBRID SIGNAL TRANSDUCTION HISTIDINE KINASE J"/>
    <property type="match status" value="1"/>
</dbReference>
<dbReference type="CDD" id="cd00130">
    <property type="entry name" value="PAS"/>
    <property type="match status" value="5"/>
</dbReference>
<feature type="domain" description="PAS" evidence="18">
    <location>
        <begin position="557"/>
        <end position="628"/>
    </location>
</feature>
<dbReference type="InterPro" id="IPR001610">
    <property type="entry name" value="PAC"/>
</dbReference>
<evidence type="ECO:0000256" key="12">
    <source>
        <dbReference type="ARBA" id="ARBA00023012"/>
    </source>
</evidence>
<dbReference type="SUPFAM" id="SSF52172">
    <property type="entry name" value="CheY-like"/>
    <property type="match status" value="1"/>
</dbReference>
<dbReference type="Pfam" id="PF13185">
    <property type="entry name" value="GAF_2"/>
    <property type="match status" value="1"/>
</dbReference>
<dbReference type="InterPro" id="IPR003594">
    <property type="entry name" value="HATPase_dom"/>
</dbReference>
<dbReference type="InterPro" id="IPR036890">
    <property type="entry name" value="HATPase_C_sf"/>
</dbReference>
<name>A0ABW5CYT3_9BACT</name>
<dbReference type="Gene3D" id="1.10.287.130">
    <property type="match status" value="1"/>
</dbReference>
<dbReference type="InterPro" id="IPR000700">
    <property type="entry name" value="PAS-assoc_C"/>
</dbReference>
<dbReference type="InterPro" id="IPR005467">
    <property type="entry name" value="His_kinase_dom"/>
</dbReference>
<dbReference type="InterPro" id="IPR036097">
    <property type="entry name" value="HisK_dim/P_sf"/>
</dbReference>
<reference evidence="22" key="1">
    <citation type="journal article" date="2019" name="Int. J. Syst. Evol. Microbiol.">
        <title>The Global Catalogue of Microorganisms (GCM) 10K type strain sequencing project: providing services to taxonomists for standard genome sequencing and annotation.</title>
        <authorList>
            <consortium name="The Broad Institute Genomics Platform"/>
            <consortium name="The Broad Institute Genome Sequencing Center for Infectious Disease"/>
            <person name="Wu L."/>
            <person name="Ma J."/>
        </authorList>
    </citation>
    <scope>NUCLEOTIDE SEQUENCE [LARGE SCALE GENOMIC DNA]</scope>
    <source>
        <strain evidence="22">CGMCC 4.1782</strain>
    </source>
</reference>
<evidence type="ECO:0000259" key="19">
    <source>
        <dbReference type="PROSITE" id="PS50113"/>
    </source>
</evidence>
<keyword evidence="9" id="KW-0418">Kinase</keyword>
<evidence type="ECO:0000256" key="2">
    <source>
        <dbReference type="ARBA" id="ARBA00004651"/>
    </source>
</evidence>